<dbReference type="PROSITE" id="PS50977">
    <property type="entry name" value="HTH_TETR_2"/>
    <property type="match status" value="1"/>
</dbReference>
<dbReference type="PANTHER" id="PTHR30055">
    <property type="entry name" value="HTH-TYPE TRANSCRIPTIONAL REGULATOR RUTR"/>
    <property type="match status" value="1"/>
</dbReference>
<dbReference type="InterPro" id="IPR001647">
    <property type="entry name" value="HTH_TetR"/>
</dbReference>
<dbReference type="Pfam" id="PF00440">
    <property type="entry name" value="TetR_N"/>
    <property type="match status" value="1"/>
</dbReference>
<evidence type="ECO:0000313" key="7">
    <source>
        <dbReference type="EMBL" id="QTH20938.1"/>
    </source>
</evidence>
<dbReference type="Proteomes" id="UP000664914">
    <property type="component" value="Chromosome"/>
</dbReference>
<dbReference type="SUPFAM" id="SSF46689">
    <property type="entry name" value="Homeodomain-like"/>
    <property type="match status" value="1"/>
</dbReference>
<evidence type="ECO:0000313" key="8">
    <source>
        <dbReference type="Proteomes" id="UP000664914"/>
    </source>
</evidence>
<dbReference type="AlphaFoldDB" id="A0A975HD60"/>
<feature type="domain" description="HTH tetR-type" evidence="6">
    <location>
        <begin position="96"/>
        <end position="156"/>
    </location>
</feature>
<dbReference type="PANTHER" id="PTHR30055:SF234">
    <property type="entry name" value="HTH-TYPE TRANSCRIPTIONAL REGULATOR BETI"/>
    <property type="match status" value="1"/>
</dbReference>
<gene>
    <name evidence="7" type="ORF">HRJ34_21870</name>
</gene>
<evidence type="ECO:0000259" key="6">
    <source>
        <dbReference type="PROSITE" id="PS50977"/>
    </source>
</evidence>
<evidence type="ECO:0000256" key="5">
    <source>
        <dbReference type="SAM" id="MobiDB-lite"/>
    </source>
</evidence>
<keyword evidence="1" id="KW-0805">Transcription regulation</keyword>
<dbReference type="GO" id="GO:0000976">
    <property type="term" value="F:transcription cis-regulatory region binding"/>
    <property type="evidence" value="ECO:0007669"/>
    <property type="project" value="TreeGrafter"/>
</dbReference>
<proteinExistence type="predicted"/>
<evidence type="ECO:0000256" key="3">
    <source>
        <dbReference type="ARBA" id="ARBA00023163"/>
    </source>
</evidence>
<evidence type="ECO:0000256" key="2">
    <source>
        <dbReference type="ARBA" id="ARBA00023125"/>
    </source>
</evidence>
<protein>
    <submittedName>
        <fullName evidence="7">TetR/AcrR family transcriptional regulator</fullName>
    </submittedName>
</protein>
<keyword evidence="3" id="KW-0804">Transcription</keyword>
<dbReference type="GO" id="GO:0003700">
    <property type="term" value="F:DNA-binding transcription factor activity"/>
    <property type="evidence" value="ECO:0007669"/>
    <property type="project" value="TreeGrafter"/>
</dbReference>
<evidence type="ECO:0000256" key="1">
    <source>
        <dbReference type="ARBA" id="ARBA00023015"/>
    </source>
</evidence>
<dbReference type="PRINTS" id="PR00455">
    <property type="entry name" value="HTHTETR"/>
</dbReference>
<evidence type="ECO:0000256" key="4">
    <source>
        <dbReference type="PROSITE-ProRule" id="PRU00335"/>
    </source>
</evidence>
<name>A0A975HD60_9SPHN</name>
<accession>A0A975HD60</accession>
<feature type="DNA-binding region" description="H-T-H motif" evidence="4">
    <location>
        <begin position="119"/>
        <end position="138"/>
    </location>
</feature>
<reference evidence="7" key="1">
    <citation type="submission" date="2020-07" db="EMBL/GenBank/DDBJ databases">
        <authorList>
            <person name="Camacho E."/>
        </authorList>
    </citation>
    <scope>NUCLEOTIDE SEQUENCE</scope>
    <source>
        <strain evidence="7">MPO218</strain>
    </source>
</reference>
<dbReference type="InterPro" id="IPR009057">
    <property type="entry name" value="Homeodomain-like_sf"/>
</dbReference>
<dbReference type="Gene3D" id="1.10.357.10">
    <property type="entry name" value="Tetracycline Repressor, domain 2"/>
    <property type="match status" value="1"/>
</dbReference>
<keyword evidence="2 4" id="KW-0238">DNA-binding</keyword>
<dbReference type="InterPro" id="IPR050109">
    <property type="entry name" value="HTH-type_TetR-like_transc_reg"/>
</dbReference>
<reference evidence="7" key="2">
    <citation type="submission" date="2021-04" db="EMBL/GenBank/DDBJ databases">
        <title>Isolation and genomic analysis of the ibuprofen-degrading bacterium Sphingomonas strain MPO218.</title>
        <authorList>
            <person name="Aulestia M."/>
            <person name="Flores A."/>
            <person name="Mangas E.L."/>
            <person name="Perez-Pulido A.J."/>
            <person name="Santero E."/>
            <person name="Camacho E.M."/>
        </authorList>
    </citation>
    <scope>NUCLEOTIDE SEQUENCE</scope>
    <source>
        <strain evidence="7">MPO218</strain>
    </source>
</reference>
<sequence length="305" mass="33484">MQYTVRTKWLPPAESPDFRPFRVAFAWPMDYIVNPKGLIPTLSPMESIILEDGAPRPESSEAAKPARRKARTAPRTSRLNPVQLARRVEVGEQRRAKSRNKLMQAAYRLFAVHGAEAPTIDDVIAEAKVARGTFYNHFKSRDELFRAVGNDVSFAINSVISGAIDEMEDPIERIILAFRLFIRFAVSDAARGWILLRTMPLAGPLNAGAKEFIAAEFEAAFGSGRLRAMPMAVAIDMGLGMQIMTIHRVLVEKVGNDHIDLAAGEMAVALGLDPAEARALASIPIEEDDARAAAARAYSFPVEKG</sequence>
<feature type="region of interest" description="Disordered" evidence="5">
    <location>
        <begin position="52"/>
        <end position="78"/>
    </location>
</feature>
<dbReference type="EMBL" id="CP059319">
    <property type="protein sequence ID" value="QTH20938.1"/>
    <property type="molecule type" value="Genomic_DNA"/>
</dbReference>
<organism evidence="7 8">
    <name type="scientific">Rhizorhabdus wittichii</name>
    <dbReference type="NCBI Taxonomy" id="160791"/>
    <lineage>
        <taxon>Bacteria</taxon>
        <taxon>Pseudomonadati</taxon>
        <taxon>Pseudomonadota</taxon>
        <taxon>Alphaproteobacteria</taxon>
        <taxon>Sphingomonadales</taxon>
        <taxon>Sphingomonadaceae</taxon>
        <taxon>Rhizorhabdus</taxon>
    </lineage>
</organism>